<feature type="compositionally biased region" description="Low complexity" evidence="1">
    <location>
        <begin position="280"/>
        <end position="307"/>
    </location>
</feature>
<gene>
    <name evidence="2" type="ORF">GIB67_041073</name>
</gene>
<feature type="compositionally biased region" description="Polar residues" evidence="1">
    <location>
        <begin position="168"/>
        <end position="191"/>
    </location>
</feature>
<feature type="compositionally biased region" description="Polar residues" evidence="1">
    <location>
        <begin position="119"/>
        <end position="147"/>
    </location>
</feature>
<dbReference type="AlphaFoldDB" id="A0A7J7LK03"/>
<reference evidence="2 3" key="1">
    <citation type="journal article" date="2020" name="IScience">
        <title>Genome Sequencing of the Endangered Kingdonia uniflora (Circaeasteraceae, Ranunculales) Reveals Potential Mechanisms of Evolutionary Specialization.</title>
        <authorList>
            <person name="Sun Y."/>
            <person name="Deng T."/>
            <person name="Zhang A."/>
            <person name="Moore M.J."/>
            <person name="Landis J.B."/>
            <person name="Lin N."/>
            <person name="Zhang H."/>
            <person name="Zhang X."/>
            <person name="Huang J."/>
            <person name="Zhang X."/>
            <person name="Sun H."/>
            <person name="Wang H."/>
        </authorList>
    </citation>
    <scope>NUCLEOTIDE SEQUENCE [LARGE SCALE GENOMIC DNA]</scope>
    <source>
        <strain evidence="2">TB1705</strain>
        <tissue evidence="2">Leaf</tissue>
    </source>
</reference>
<proteinExistence type="predicted"/>
<feature type="compositionally biased region" description="Polar residues" evidence="1">
    <location>
        <begin position="382"/>
        <end position="401"/>
    </location>
</feature>
<dbReference type="GO" id="GO:0043622">
    <property type="term" value="P:cortical microtubule organization"/>
    <property type="evidence" value="ECO:0007669"/>
    <property type="project" value="TreeGrafter"/>
</dbReference>
<feature type="compositionally biased region" description="Polar residues" evidence="1">
    <location>
        <begin position="218"/>
        <end position="240"/>
    </location>
</feature>
<feature type="region of interest" description="Disordered" evidence="1">
    <location>
        <begin position="92"/>
        <end position="423"/>
    </location>
</feature>
<name>A0A7J7LK03_9MAGN</name>
<protein>
    <submittedName>
        <fullName evidence="2">Uncharacterized protein</fullName>
    </submittedName>
</protein>
<dbReference type="EMBL" id="JACGCM010002221">
    <property type="protein sequence ID" value="KAF6143005.1"/>
    <property type="molecule type" value="Genomic_DNA"/>
</dbReference>
<organism evidence="2 3">
    <name type="scientific">Kingdonia uniflora</name>
    <dbReference type="NCBI Taxonomy" id="39325"/>
    <lineage>
        <taxon>Eukaryota</taxon>
        <taxon>Viridiplantae</taxon>
        <taxon>Streptophyta</taxon>
        <taxon>Embryophyta</taxon>
        <taxon>Tracheophyta</taxon>
        <taxon>Spermatophyta</taxon>
        <taxon>Magnoliopsida</taxon>
        <taxon>Ranunculales</taxon>
        <taxon>Circaeasteraceae</taxon>
        <taxon>Kingdonia</taxon>
    </lineage>
</organism>
<dbReference type="Proteomes" id="UP000541444">
    <property type="component" value="Unassembled WGS sequence"/>
</dbReference>
<feature type="compositionally biased region" description="Polar residues" evidence="1">
    <location>
        <begin position="249"/>
        <end position="278"/>
    </location>
</feature>
<comment type="caution">
    <text evidence="2">The sequence shown here is derived from an EMBL/GenBank/DDBJ whole genome shotgun (WGS) entry which is preliminary data.</text>
</comment>
<dbReference type="GO" id="GO:0055028">
    <property type="term" value="C:cortical microtubule"/>
    <property type="evidence" value="ECO:0007669"/>
    <property type="project" value="TreeGrafter"/>
</dbReference>
<sequence>MNRRRASSLTLTFNNSNNNTDEKLDLFSRNRRSLSLASSDDSDNVSMKWGLGRLSLGSIKLSSNTSSNMDDLLFSADGGKNDYDWLLTPPGTPLLSEASEPQTNLGAPRSSSFSRSVSTTKASRLSVSQSENNQTSRPARSSSVTRPSISTVNYNTYSSNSYRSPSSILNTSSASITSLIRPSTPGARSNLTSTTRPSPPSARSVSSRPSTPVKSRPNLTSSSGEKTRGSLNARPSTPTSRPLVPANMNFPSSRSNSQPSTPTRRNPTQGTAAITSRPASVGRVVTNGRVVTSTSRGTSPSPRARGPAQPVVPPDFPLNTPPNLRTTLPDRPVSAGRSRSSAPGTVKGASESTGPINRRQSSSPIVTRGRVPEVSGKGRSHANGQGNGTAEYQRTPPSSESTMRRPAKPATATESTGFGRTISKKSLDMALRHMDIRNGSGCIRPLSGSNLFPQSIRSGNSKGQLTRSSNSPVSVSSNGGSPTSSTIAILENGSYNDRYLDGSTEEDHCRLSAKLVGQDIYESTRYDAIMLKEDLKNTNWLHSLDDQDLVFDHRFEPLPELFDPL</sequence>
<evidence type="ECO:0000313" key="2">
    <source>
        <dbReference type="EMBL" id="KAF6143005.1"/>
    </source>
</evidence>
<feature type="compositionally biased region" description="Low complexity" evidence="1">
    <location>
        <begin position="148"/>
        <end position="167"/>
    </location>
</feature>
<feature type="compositionally biased region" description="Low complexity" evidence="1">
    <location>
        <begin position="109"/>
        <end position="118"/>
    </location>
</feature>
<evidence type="ECO:0000256" key="1">
    <source>
        <dbReference type="SAM" id="MobiDB-lite"/>
    </source>
</evidence>
<dbReference type="OrthoDB" id="1927217at2759"/>
<dbReference type="PANTHER" id="PTHR31949">
    <property type="entry name" value="GASTRIC MUCIN-LIKE PROTEIN"/>
    <property type="match status" value="1"/>
</dbReference>
<feature type="compositionally biased region" description="Low complexity" evidence="1">
    <location>
        <begin position="468"/>
        <end position="486"/>
    </location>
</feature>
<feature type="compositionally biased region" description="Polar residues" evidence="1">
    <location>
        <begin position="350"/>
        <end position="365"/>
    </location>
</feature>
<keyword evidence="3" id="KW-1185">Reference proteome</keyword>
<feature type="region of interest" description="Disordered" evidence="1">
    <location>
        <begin position="449"/>
        <end position="487"/>
    </location>
</feature>
<evidence type="ECO:0000313" key="3">
    <source>
        <dbReference type="Proteomes" id="UP000541444"/>
    </source>
</evidence>
<accession>A0A7J7LK03</accession>
<feature type="compositionally biased region" description="Polar residues" evidence="1">
    <location>
        <begin position="449"/>
        <end position="467"/>
    </location>
</feature>
<feature type="compositionally biased region" description="Pro residues" evidence="1">
    <location>
        <begin position="310"/>
        <end position="320"/>
    </location>
</feature>
<dbReference type="PANTHER" id="PTHR31949:SF2">
    <property type="entry name" value="OS05G0480600 PROTEIN"/>
    <property type="match status" value="1"/>
</dbReference>
<feature type="compositionally biased region" description="Low complexity" evidence="1">
    <location>
        <begin position="192"/>
        <end position="217"/>
    </location>
</feature>